<feature type="compositionally biased region" description="Low complexity" evidence="6">
    <location>
        <begin position="209"/>
        <end position="219"/>
    </location>
</feature>
<feature type="compositionally biased region" description="Polar residues" evidence="6">
    <location>
        <begin position="34"/>
        <end position="43"/>
    </location>
</feature>
<feature type="transmembrane region" description="Helical" evidence="7">
    <location>
        <begin position="420"/>
        <end position="440"/>
    </location>
</feature>
<dbReference type="EMBL" id="KZ819602">
    <property type="protein sequence ID" value="PWN36639.1"/>
    <property type="molecule type" value="Genomic_DNA"/>
</dbReference>
<evidence type="ECO:0000256" key="1">
    <source>
        <dbReference type="ARBA" id="ARBA00004141"/>
    </source>
</evidence>
<comment type="similarity">
    <text evidence="2">Belongs to the CTL (choline transporter-like) family.</text>
</comment>
<feature type="transmembrane region" description="Helical" evidence="7">
    <location>
        <begin position="585"/>
        <end position="603"/>
    </location>
</feature>
<proteinExistence type="inferred from homology"/>
<feature type="transmembrane region" description="Helical" evidence="7">
    <location>
        <begin position="376"/>
        <end position="400"/>
    </location>
</feature>
<feature type="compositionally biased region" description="Basic and acidic residues" evidence="6">
    <location>
        <begin position="161"/>
        <end position="179"/>
    </location>
</feature>
<dbReference type="STRING" id="1280837.A0A316VG85"/>
<dbReference type="RefSeq" id="XP_025356941.1">
    <property type="nucleotide sequence ID" value="XM_025498045.1"/>
</dbReference>
<dbReference type="GO" id="GO:0005886">
    <property type="term" value="C:plasma membrane"/>
    <property type="evidence" value="ECO:0007669"/>
    <property type="project" value="TreeGrafter"/>
</dbReference>
<feature type="transmembrane region" description="Helical" evidence="7">
    <location>
        <begin position="452"/>
        <end position="473"/>
    </location>
</feature>
<feature type="compositionally biased region" description="Low complexity" evidence="6">
    <location>
        <begin position="22"/>
        <end position="33"/>
    </location>
</feature>
<dbReference type="Proteomes" id="UP000245771">
    <property type="component" value="Unassembled WGS sequence"/>
</dbReference>
<dbReference type="GeneID" id="37019826"/>
<feature type="transmembrane region" description="Helical" evidence="7">
    <location>
        <begin position="819"/>
        <end position="837"/>
    </location>
</feature>
<protein>
    <recommendedName>
        <fullName evidence="10">Choline transporter-like protein</fullName>
    </recommendedName>
</protein>
<keyword evidence="3 7" id="KW-0812">Transmembrane</keyword>
<evidence type="ECO:0008006" key="10">
    <source>
        <dbReference type="Google" id="ProtNLM"/>
    </source>
</evidence>
<gene>
    <name evidence="8" type="ORF">FA14DRAFT_159082</name>
</gene>
<sequence length="878" mass="95774">MTSFSAYASRFLSTGASTAAISHHGSSPSSRQSTYQPFTSSEYAQDESEEDEVGYNDNLSSRSPKGKRSTVNRHLPHLNDLSKSNSGKISSSSRFLPTFGGNNAIGKTTKIRDMDDGIDEDEEDEEPSFYQDHRSRISIPRASESAISDEQRTPGASILRTDQHENDPFRVEEDIEKPSTTKHKSKNHAIHSRGLSNEDRARGWLAHGADSSSAASDASVLPKTRRQTRDDIYRDPDEISAAEDDEESDVARQGRRASRRGKRGSGKKGSHFKDDSDTSQISSSDESQARSQDTSRGNWRANRQARNASSSLREPLLSAAGSEVREQPPGAFNGTTSRMVSADIYAYPHPPAKTGWTPWAPGNRVPLSQYKDKMALLSWLGVCAATLFIAGWMAIGAKSIAPPSSPSTKPSPYYTLTRSIPVLFLLTFLSLVAAAANLLVLRNISRVGGARILRYGLIGIPLTLSLGWAWTFAGSSVYDDERWTGGSWSTTGLRVLSIIPLALAIYFARNVWKKRDSISRSLSVLEISASVVAKHPVLLLLSISTLVFFIAVSAPFLTIFTRLFLRGHYGEKGLPSNVWKTDSNARFMAWITLGTWIWTWLVLRGIQRVTVAGVVSHWYFHRDEDDQAQHAEDGKLFDAQEDEEDDSLPGPAPGEWLGEEQVSMQAPSHIDIVRASFIRATGPALGTICMSAFMLSIARVGTWMAASARWAHRKLSASSRVPAFMQPLTYVVAMLAGVSALLQGLSDYALIYVGVTGDGFAAAARRSARLTGRQGVKSVMEGLVINMLLDLTTLALCFLCGLAGFLISAHSLHVPADAPLVGLLCALMPYATLRLCADVLSNAADTLYLCFSIDEASGEQHCKQASDAFFSNNESLPF</sequence>
<feature type="compositionally biased region" description="Acidic residues" evidence="6">
    <location>
        <begin position="116"/>
        <end position="127"/>
    </location>
</feature>
<accession>A0A316VG85</accession>
<feature type="compositionally biased region" description="Basic residues" evidence="6">
    <location>
        <begin position="180"/>
        <end position="191"/>
    </location>
</feature>
<feature type="compositionally biased region" description="Acidic residues" evidence="6">
    <location>
        <begin position="44"/>
        <end position="54"/>
    </location>
</feature>
<evidence type="ECO:0000256" key="3">
    <source>
        <dbReference type="ARBA" id="ARBA00022692"/>
    </source>
</evidence>
<evidence type="ECO:0000256" key="4">
    <source>
        <dbReference type="ARBA" id="ARBA00022989"/>
    </source>
</evidence>
<keyword evidence="4 7" id="KW-1133">Transmembrane helix</keyword>
<feature type="region of interest" description="Disordered" evidence="6">
    <location>
        <begin position="18"/>
        <end position="313"/>
    </location>
</feature>
<dbReference type="AlphaFoldDB" id="A0A316VG85"/>
<keyword evidence="5 7" id="KW-0472">Membrane</keyword>
<dbReference type="Pfam" id="PF04515">
    <property type="entry name" value="Choline_transpo"/>
    <property type="match status" value="1"/>
</dbReference>
<feature type="compositionally biased region" description="Low complexity" evidence="6">
    <location>
        <begin position="82"/>
        <end position="93"/>
    </location>
</feature>
<feature type="transmembrane region" description="Helical" evidence="7">
    <location>
        <begin position="493"/>
        <end position="512"/>
    </location>
</feature>
<dbReference type="PANTHER" id="PTHR12385">
    <property type="entry name" value="CHOLINE TRANSPORTER-LIKE (SLC FAMILY 44)"/>
    <property type="match status" value="1"/>
</dbReference>
<dbReference type="GO" id="GO:0022857">
    <property type="term" value="F:transmembrane transporter activity"/>
    <property type="evidence" value="ECO:0007669"/>
    <property type="project" value="InterPro"/>
</dbReference>
<dbReference type="PANTHER" id="PTHR12385:SF88">
    <property type="entry name" value="CHOLINE TRANSPORTER-LIKE PROTEIN CTL1"/>
    <property type="match status" value="1"/>
</dbReference>
<evidence type="ECO:0000256" key="7">
    <source>
        <dbReference type="SAM" id="Phobius"/>
    </source>
</evidence>
<feature type="compositionally biased region" description="Basic residues" evidence="6">
    <location>
        <begin position="64"/>
        <end position="76"/>
    </location>
</feature>
<dbReference type="InParanoid" id="A0A316VG85"/>
<feature type="transmembrane region" description="Helical" evidence="7">
    <location>
        <begin position="784"/>
        <end position="807"/>
    </location>
</feature>
<evidence type="ECO:0000256" key="5">
    <source>
        <dbReference type="ARBA" id="ARBA00023136"/>
    </source>
</evidence>
<feature type="transmembrane region" description="Helical" evidence="7">
    <location>
        <begin position="537"/>
        <end position="565"/>
    </location>
</feature>
<dbReference type="OrthoDB" id="420519at2759"/>
<evidence type="ECO:0000313" key="9">
    <source>
        <dbReference type="Proteomes" id="UP000245771"/>
    </source>
</evidence>
<evidence type="ECO:0000256" key="2">
    <source>
        <dbReference type="ARBA" id="ARBA00007168"/>
    </source>
</evidence>
<dbReference type="InterPro" id="IPR007603">
    <property type="entry name" value="Choline_transptr-like"/>
</dbReference>
<feature type="compositionally biased region" description="Acidic residues" evidence="6">
    <location>
        <begin position="238"/>
        <end position="248"/>
    </location>
</feature>
<comment type="subcellular location">
    <subcellularLocation>
        <location evidence="1">Membrane</location>
        <topology evidence="1">Multi-pass membrane protein</topology>
    </subcellularLocation>
</comment>
<feature type="compositionally biased region" description="Basic residues" evidence="6">
    <location>
        <begin position="253"/>
        <end position="270"/>
    </location>
</feature>
<reference evidence="8 9" key="1">
    <citation type="journal article" date="2018" name="Mol. Biol. Evol.">
        <title>Broad Genomic Sampling Reveals a Smut Pathogenic Ancestry of the Fungal Clade Ustilaginomycotina.</title>
        <authorList>
            <person name="Kijpornyongpan T."/>
            <person name="Mondo S.J."/>
            <person name="Barry K."/>
            <person name="Sandor L."/>
            <person name="Lee J."/>
            <person name="Lipzen A."/>
            <person name="Pangilinan J."/>
            <person name="LaButti K."/>
            <person name="Hainaut M."/>
            <person name="Henrissat B."/>
            <person name="Grigoriev I.V."/>
            <person name="Spatafora J.W."/>
            <person name="Aime M.C."/>
        </authorList>
    </citation>
    <scope>NUCLEOTIDE SEQUENCE [LARGE SCALE GENOMIC DNA]</scope>
    <source>
        <strain evidence="8 9">MCA 3882</strain>
    </source>
</reference>
<feature type="compositionally biased region" description="Low complexity" evidence="6">
    <location>
        <begin position="278"/>
        <end position="292"/>
    </location>
</feature>
<organism evidence="8 9">
    <name type="scientific">Meira miltonrushii</name>
    <dbReference type="NCBI Taxonomy" id="1280837"/>
    <lineage>
        <taxon>Eukaryota</taxon>
        <taxon>Fungi</taxon>
        <taxon>Dikarya</taxon>
        <taxon>Basidiomycota</taxon>
        <taxon>Ustilaginomycotina</taxon>
        <taxon>Exobasidiomycetes</taxon>
        <taxon>Exobasidiales</taxon>
        <taxon>Brachybasidiaceae</taxon>
        <taxon>Meira</taxon>
    </lineage>
</organism>
<dbReference type="FunCoup" id="A0A316VG85">
    <property type="interactions" value="22"/>
</dbReference>
<name>A0A316VG85_9BASI</name>
<evidence type="ECO:0000313" key="8">
    <source>
        <dbReference type="EMBL" id="PWN36639.1"/>
    </source>
</evidence>
<keyword evidence="9" id="KW-1185">Reference proteome</keyword>
<evidence type="ECO:0000256" key="6">
    <source>
        <dbReference type="SAM" id="MobiDB-lite"/>
    </source>
</evidence>
<feature type="transmembrane region" description="Helical" evidence="7">
    <location>
        <begin position="723"/>
        <end position="742"/>
    </location>
</feature>
<feature type="compositionally biased region" description="Basic and acidic residues" evidence="6">
    <location>
        <begin position="227"/>
        <end position="237"/>
    </location>
</feature>